<proteinExistence type="predicted"/>
<reference evidence="1" key="1">
    <citation type="submission" date="2022-04" db="EMBL/GenBank/DDBJ databases">
        <title>A functionally conserved STORR gene fusion in Papaver species that diverged 16.8 million years ago.</title>
        <authorList>
            <person name="Catania T."/>
        </authorList>
    </citation>
    <scope>NUCLEOTIDE SEQUENCE</scope>
    <source>
        <strain evidence="1">S-188037</strain>
    </source>
</reference>
<name>A0AAD4X5A6_9MAGN</name>
<accession>A0AAD4X5A6</accession>
<dbReference type="EMBL" id="JAJJMB010017331">
    <property type="protein sequence ID" value="KAI3839761.1"/>
    <property type="molecule type" value="Genomic_DNA"/>
</dbReference>
<dbReference type="InterPro" id="IPR032675">
    <property type="entry name" value="LRR_dom_sf"/>
</dbReference>
<protein>
    <submittedName>
        <fullName evidence="1">Uncharacterized protein</fullName>
    </submittedName>
</protein>
<dbReference type="SUPFAM" id="SSF52058">
    <property type="entry name" value="L domain-like"/>
    <property type="match status" value="1"/>
</dbReference>
<sequence>MEGNGLIGKIPSVVGLMQALVVLDPSCNLLSGPIPSILGNLTYTEKLCSIGGRGITPEHTCKVGELAKKHGVLKLHIHGGNASLTHQLLVYHGGT</sequence>
<organism evidence="1 2">
    <name type="scientific">Papaver atlanticum</name>
    <dbReference type="NCBI Taxonomy" id="357466"/>
    <lineage>
        <taxon>Eukaryota</taxon>
        <taxon>Viridiplantae</taxon>
        <taxon>Streptophyta</taxon>
        <taxon>Embryophyta</taxon>
        <taxon>Tracheophyta</taxon>
        <taxon>Spermatophyta</taxon>
        <taxon>Magnoliopsida</taxon>
        <taxon>Ranunculales</taxon>
        <taxon>Papaveraceae</taxon>
        <taxon>Papaveroideae</taxon>
        <taxon>Papaver</taxon>
    </lineage>
</organism>
<dbReference type="AlphaFoldDB" id="A0AAD4X5A6"/>
<dbReference type="Gene3D" id="3.80.10.10">
    <property type="entry name" value="Ribonuclease Inhibitor"/>
    <property type="match status" value="1"/>
</dbReference>
<evidence type="ECO:0000313" key="1">
    <source>
        <dbReference type="EMBL" id="KAI3839761.1"/>
    </source>
</evidence>
<comment type="caution">
    <text evidence="1">The sequence shown here is derived from an EMBL/GenBank/DDBJ whole genome shotgun (WGS) entry which is preliminary data.</text>
</comment>
<dbReference type="Proteomes" id="UP001202328">
    <property type="component" value="Unassembled WGS sequence"/>
</dbReference>
<keyword evidence="2" id="KW-1185">Reference proteome</keyword>
<evidence type="ECO:0000313" key="2">
    <source>
        <dbReference type="Proteomes" id="UP001202328"/>
    </source>
</evidence>
<gene>
    <name evidence="1" type="ORF">MKW98_010066</name>
</gene>